<feature type="transmembrane region" description="Helical" evidence="6">
    <location>
        <begin position="384"/>
        <end position="406"/>
    </location>
</feature>
<dbReference type="PANTHER" id="PTHR43823">
    <property type="entry name" value="SPORULATION PROTEIN YKVU"/>
    <property type="match status" value="1"/>
</dbReference>
<feature type="transmembrane region" description="Helical" evidence="6">
    <location>
        <begin position="162"/>
        <end position="184"/>
    </location>
</feature>
<dbReference type="STRING" id="1197717.BED41_00595"/>
<keyword evidence="3 6" id="KW-0812">Transmembrane</keyword>
<proteinExistence type="predicted"/>
<evidence type="ECO:0000256" key="5">
    <source>
        <dbReference type="ARBA" id="ARBA00023136"/>
    </source>
</evidence>
<evidence type="ECO:0000256" key="2">
    <source>
        <dbReference type="ARBA" id="ARBA00022475"/>
    </source>
</evidence>
<feature type="transmembrane region" description="Helical" evidence="6">
    <location>
        <begin position="354"/>
        <end position="372"/>
    </location>
</feature>
<dbReference type="Pfam" id="PF01554">
    <property type="entry name" value="MatE"/>
    <property type="match status" value="2"/>
</dbReference>
<feature type="transmembrane region" description="Helical" evidence="6">
    <location>
        <begin position="310"/>
        <end position="334"/>
    </location>
</feature>
<feature type="transmembrane region" description="Helical" evidence="6">
    <location>
        <begin position="267"/>
        <end position="289"/>
    </location>
</feature>
<organism evidence="7 8">
    <name type="scientific">Cloacibacillus porcorum</name>
    <dbReference type="NCBI Taxonomy" id="1197717"/>
    <lineage>
        <taxon>Bacteria</taxon>
        <taxon>Thermotogati</taxon>
        <taxon>Synergistota</taxon>
        <taxon>Synergistia</taxon>
        <taxon>Synergistales</taxon>
        <taxon>Synergistaceae</taxon>
        <taxon>Cloacibacillus</taxon>
    </lineage>
</organism>
<evidence type="ECO:0000313" key="7">
    <source>
        <dbReference type="EMBL" id="ANZ43732.1"/>
    </source>
</evidence>
<feature type="transmembrane region" description="Helical" evidence="6">
    <location>
        <begin position="12"/>
        <end position="38"/>
    </location>
</feature>
<keyword evidence="8" id="KW-1185">Reference proteome</keyword>
<name>A0A1B2I198_9BACT</name>
<feature type="transmembrane region" description="Helical" evidence="6">
    <location>
        <begin position="91"/>
        <end position="113"/>
    </location>
</feature>
<feature type="transmembrane region" description="Helical" evidence="6">
    <location>
        <begin position="133"/>
        <end position="155"/>
    </location>
</feature>
<dbReference type="Proteomes" id="UP000093044">
    <property type="component" value="Chromosome"/>
</dbReference>
<evidence type="ECO:0000256" key="4">
    <source>
        <dbReference type="ARBA" id="ARBA00022989"/>
    </source>
</evidence>
<dbReference type="KEGG" id="cpor:BED41_00595"/>
<reference evidence="7" key="1">
    <citation type="submission" date="2016-08" db="EMBL/GenBank/DDBJ databases">
        <title>Complete genome of Cloacibacillus porcorum.</title>
        <authorList>
            <person name="Looft T."/>
            <person name="Bayles D.O."/>
            <person name="Alt D.P."/>
        </authorList>
    </citation>
    <scope>NUCLEOTIDE SEQUENCE [LARGE SCALE GENOMIC DNA]</scope>
    <source>
        <strain evidence="7">CL-84</strain>
    </source>
</reference>
<feature type="transmembrane region" description="Helical" evidence="6">
    <location>
        <begin position="234"/>
        <end position="255"/>
    </location>
</feature>
<feature type="transmembrane region" description="Helical" evidence="6">
    <location>
        <begin position="412"/>
        <end position="433"/>
    </location>
</feature>
<sequence length="452" mass="49037">MDLLRGRISAIYFRYLGAAFGSAMISSIYGIVDMAIVGQYQGPDGTAALAVVAPVWNIIYSLGLLAGIGGGVLFSVARGQGGTGGSGANDYFSAAFIGTVIFSALSWAAIVFFDRRMLLLFGADETLLPLARQYLWPVKFAVPVFIFNQMLAAFLRNDGSPGLATAAVLFGGLFNVAGDYFFVFTLDMGIMGAGLATAIGAALTLAAMLGHFFSKRNTLRLVRPRNLLIKLRKITVTGFSTFFIDIAMGILTVLFNRQIMRYSGTEALAVYGVIVNISTVVQCCAYSIGQASQPIISINFGAGRWRRIRATLRYALATAAFFSIAWTAAALAFPNGFIRIFMAPTEMVLSIAPFIIRCYGLSFLLLPLNIFSTYYFQSLMRPEISFFVSVSRGMLVSGLLILFLPAAAGARALWLAMPITELLVSAAVVYYMIRCTHSLYSRKNSPHRALRD</sequence>
<keyword evidence="5 6" id="KW-0472">Membrane</keyword>
<dbReference type="InterPro" id="IPR002528">
    <property type="entry name" value="MATE_fam"/>
</dbReference>
<dbReference type="GO" id="GO:0015297">
    <property type="term" value="F:antiporter activity"/>
    <property type="evidence" value="ECO:0007669"/>
    <property type="project" value="InterPro"/>
</dbReference>
<accession>A0A1B2I198</accession>
<dbReference type="OrthoDB" id="3432at2"/>
<comment type="subcellular location">
    <subcellularLocation>
        <location evidence="1">Cell membrane</location>
        <topology evidence="1">Multi-pass membrane protein</topology>
    </subcellularLocation>
</comment>
<dbReference type="GO" id="GO:0042910">
    <property type="term" value="F:xenobiotic transmembrane transporter activity"/>
    <property type="evidence" value="ECO:0007669"/>
    <property type="project" value="InterPro"/>
</dbReference>
<dbReference type="AlphaFoldDB" id="A0A1B2I198"/>
<feature type="transmembrane region" description="Helical" evidence="6">
    <location>
        <begin position="190"/>
        <end position="213"/>
    </location>
</feature>
<evidence type="ECO:0000256" key="6">
    <source>
        <dbReference type="SAM" id="Phobius"/>
    </source>
</evidence>
<feature type="transmembrane region" description="Helical" evidence="6">
    <location>
        <begin position="58"/>
        <end position="79"/>
    </location>
</feature>
<dbReference type="InterPro" id="IPR051327">
    <property type="entry name" value="MATE_MepA_subfamily"/>
</dbReference>
<gene>
    <name evidence="7" type="ORF">BED41_00595</name>
</gene>
<keyword evidence="2" id="KW-1003">Cell membrane</keyword>
<evidence type="ECO:0000313" key="8">
    <source>
        <dbReference type="Proteomes" id="UP000093044"/>
    </source>
</evidence>
<keyword evidence="4 6" id="KW-1133">Transmembrane helix</keyword>
<dbReference type="GO" id="GO:0005886">
    <property type="term" value="C:plasma membrane"/>
    <property type="evidence" value="ECO:0007669"/>
    <property type="project" value="UniProtKB-SubCell"/>
</dbReference>
<evidence type="ECO:0000256" key="3">
    <source>
        <dbReference type="ARBA" id="ARBA00022692"/>
    </source>
</evidence>
<dbReference type="EMBL" id="CP016757">
    <property type="protein sequence ID" value="ANZ43732.1"/>
    <property type="molecule type" value="Genomic_DNA"/>
</dbReference>
<dbReference type="PANTHER" id="PTHR43823:SF3">
    <property type="entry name" value="MULTIDRUG EXPORT PROTEIN MEPA"/>
    <property type="match status" value="1"/>
</dbReference>
<protein>
    <submittedName>
        <fullName evidence="7">Multidrug transporter MatE</fullName>
    </submittedName>
</protein>
<evidence type="ECO:0000256" key="1">
    <source>
        <dbReference type="ARBA" id="ARBA00004651"/>
    </source>
</evidence>